<sequence>MSDDLGDGSSSSESPVQSVASAITSVIGGPDQAKSFADGAKHMLAEAQAGQWAVDEETGTHLRNAISQARKQFDGLRIRVDLLRQRPKLGDDTYAITVAEHMRGAMDSDEQSLVRVFLALLEGLDSLREALDVAIANYDAADDAAVQRLGQFKD</sequence>
<evidence type="ECO:0000313" key="2">
    <source>
        <dbReference type="Proteomes" id="UP000754495"/>
    </source>
</evidence>
<accession>A0ABX0STD3</accession>
<dbReference type="EMBL" id="JAANOU010000001">
    <property type="protein sequence ID" value="NIH78775.1"/>
    <property type="molecule type" value="Genomic_DNA"/>
</dbReference>
<reference evidence="1 2" key="1">
    <citation type="submission" date="2020-03" db="EMBL/GenBank/DDBJ databases">
        <title>Sequencing the genomes of 1000 actinobacteria strains.</title>
        <authorList>
            <person name="Klenk H.-P."/>
        </authorList>
    </citation>
    <scope>NUCLEOTIDE SEQUENCE [LARGE SCALE GENOMIC DNA]</scope>
    <source>
        <strain evidence="1 2">DSM 45668</strain>
    </source>
</reference>
<name>A0ABX0STD3_9PSEU</name>
<keyword evidence="2" id="KW-1185">Reference proteome</keyword>
<gene>
    <name evidence="1" type="ORF">FHX46_001305</name>
</gene>
<comment type="caution">
    <text evidence="1">The sequence shown here is derived from an EMBL/GenBank/DDBJ whole genome shotgun (WGS) entry which is preliminary data.</text>
</comment>
<evidence type="ECO:0000313" key="1">
    <source>
        <dbReference type="EMBL" id="NIH78775.1"/>
    </source>
</evidence>
<dbReference type="Proteomes" id="UP000754495">
    <property type="component" value="Unassembled WGS sequence"/>
</dbReference>
<dbReference type="RefSeq" id="WP_167111564.1">
    <property type="nucleotide sequence ID" value="NZ_JAANOU010000001.1"/>
</dbReference>
<protein>
    <submittedName>
        <fullName evidence="1">Pyrroloquinoline quinone (PQQ) biosynthesis protein C</fullName>
    </submittedName>
</protein>
<organism evidence="1 2">
    <name type="scientific">Amycolatopsis viridis</name>
    <dbReference type="NCBI Taxonomy" id="185678"/>
    <lineage>
        <taxon>Bacteria</taxon>
        <taxon>Bacillati</taxon>
        <taxon>Actinomycetota</taxon>
        <taxon>Actinomycetes</taxon>
        <taxon>Pseudonocardiales</taxon>
        <taxon>Pseudonocardiaceae</taxon>
        <taxon>Amycolatopsis</taxon>
    </lineage>
</organism>
<proteinExistence type="predicted"/>